<evidence type="ECO:0000313" key="3">
    <source>
        <dbReference type="Proteomes" id="UP000256900"/>
    </source>
</evidence>
<reference evidence="2 3" key="1">
    <citation type="submission" date="2018-08" db="EMBL/GenBank/DDBJ databases">
        <title>Genomic Encyclopedia of Type Strains, Phase IV (KMG-IV): sequencing the most valuable type-strain genomes for metagenomic binning, comparative biology and taxonomic classification.</title>
        <authorList>
            <person name="Goeker M."/>
        </authorList>
    </citation>
    <scope>NUCLEOTIDE SEQUENCE [LARGE SCALE GENOMIC DNA]</scope>
    <source>
        <strain evidence="2 3">BW863</strain>
    </source>
</reference>
<comment type="caution">
    <text evidence="2">The sequence shown here is derived from an EMBL/GenBank/DDBJ whole genome shotgun (WGS) entry which is preliminary data.</text>
</comment>
<keyword evidence="3" id="KW-1185">Reference proteome</keyword>
<gene>
    <name evidence="2" type="ORF">DES32_2593</name>
</gene>
<evidence type="ECO:0000256" key="1">
    <source>
        <dbReference type="SAM" id="SignalP"/>
    </source>
</evidence>
<dbReference type="EMBL" id="QUMO01000003">
    <property type="protein sequence ID" value="REF86536.1"/>
    <property type="molecule type" value="Genomic_DNA"/>
</dbReference>
<sequence length="174" mass="18297">MKILVVLSSFLLAALTLAPLGANAQSPSQRTAIANACASMGIDPAVSTYVACERSLAKTAISMNEAQRTAREQAVCRRHGYRPGTSAFALCVLDREDAAAPEQAEPFGVPALSRVAQASPTAAFSDSYQRGDQMTSVRRACAQMGTAPGTQGFQTCVGNLNMTINDEDMDANGY</sequence>
<feature type="chain" id="PRO_5017659305" description="DUF4189 domain-containing protein" evidence="1">
    <location>
        <begin position="25"/>
        <end position="174"/>
    </location>
</feature>
<dbReference type="Proteomes" id="UP000256900">
    <property type="component" value="Unassembled WGS sequence"/>
</dbReference>
<proteinExistence type="predicted"/>
<dbReference type="AlphaFoldDB" id="A0A3D9YV75"/>
<feature type="signal peptide" evidence="1">
    <location>
        <begin position="1"/>
        <end position="24"/>
    </location>
</feature>
<evidence type="ECO:0000313" key="2">
    <source>
        <dbReference type="EMBL" id="REF86536.1"/>
    </source>
</evidence>
<accession>A0A3D9YV75</accession>
<protein>
    <recommendedName>
        <fullName evidence="4">DUF4189 domain-containing protein</fullName>
    </recommendedName>
</protein>
<keyword evidence="1" id="KW-0732">Signal</keyword>
<name>A0A3D9YV75_9HYPH</name>
<evidence type="ECO:0008006" key="4">
    <source>
        <dbReference type="Google" id="ProtNLM"/>
    </source>
</evidence>
<organism evidence="2 3">
    <name type="scientific">Methylovirgula ligni</name>
    <dbReference type="NCBI Taxonomy" id="569860"/>
    <lineage>
        <taxon>Bacteria</taxon>
        <taxon>Pseudomonadati</taxon>
        <taxon>Pseudomonadota</taxon>
        <taxon>Alphaproteobacteria</taxon>
        <taxon>Hyphomicrobiales</taxon>
        <taxon>Beijerinckiaceae</taxon>
        <taxon>Methylovirgula</taxon>
    </lineage>
</organism>